<evidence type="ECO:0000313" key="1">
    <source>
        <dbReference type="EMBL" id="JAH86013.1"/>
    </source>
</evidence>
<sequence>MSSRPPSALSDRAEAALYSSLFGITCAFF</sequence>
<dbReference type="EMBL" id="GBXM01022564">
    <property type="protein sequence ID" value="JAH86013.1"/>
    <property type="molecule type" value="Transcribed_RNA"/>
</dbReference>
<organism evidence="1">
    <name type="scientific">Anguilla anguilla</name>
    <name type="common">European freshwater eel</name>
    <name type="synonym">Muraena anguilla</name>
    <dbReference type="NCBI Taxonomy" id="7936"/>
    <lineage>
        <taxon>Eukaryota</taxon>
        <taxon>Metazoa</taxon>
        <taxon>Chordata</taxon>
        <taxon>Craniata</taxon>
        <taxon>Vertebrata</taxon>
        <taxon>Euteleostomi</taxon>
        <taxon>Actinopterygii</taxon>
        <taxon>Neopterygii</taxon>
        <taxon>Teleostei</taxon>
        <taxon>Anguilliformes</taxon>
        <taxon>Anguillidae</taxon>
        <taxon>Anguilla</taxon>
    </lineage>
</organism>
<name>A0A0E9W944_ANGAN</name>
<reference evidence="1" key="1">
    <citation type="submission" date="2014-11" db="EMBL/GenBank/DDBJ databases">
        <authorList>
            <person name="Amaro Gonzalez C."/>
        </authorList>
    </citation>
    <scope>NUCLEOTIDE SEQUENCE</scope>
</reference>
<accession>A0A0E9W944</accession>
<dbReference type="AlphaFoldDB" id="A0A0E9W944"/>
<protein>
    <submittedName>
        <fullName evidence="1">Uncharacterized protein</fullName>
    </submittedName>
</protein>
<reference evidence="1" key="2">
    <citation type="journal article" date="2015" name="Fish Shellfish Immunol.">
        <title>Early steps in the European eel (Anguilla anguilla)-Vibrio vulnificus interaction in the gills: Role of the RtxA13 toxin.</title>
        <authorList>
            <person name="Callol A."/>
            <person name="Pajuelo D."/>
            <person name="Ebbesson L."/>
            <person name="Teles M."/>
            <person name="MacKenzie S."/>
            <person name="Amaro C."/>
        </authorList>
    </citation>
    <scope>NUCLEOTIDE SEQUENCE</scope>
</reference>
<proteinExistence type="predicted"/>